<dbReference type="Proteomes" id="UP000235965">
    <property type="component" value="Unassembled WGS sequence"/>
</dbReference>
<dbReference type="SUPFAM" id="SSF52151">
    <property type="entry name" value="FabD/lysophospholipase-like"/>
    <property type="match status" value="1"/>
</dbReference>
<dbReference type="InterPro" id="IPR001227">
    <property type="entry name" value="Ac_transferase_dom_sf"/>
</dbReference>
<dbReference type="AlphaFoldDB" id="A0A2J7PRI7"/>
<comment type="caution">
    <text evidence="2">The sequence shown here is derived from an EMBL/GenBank/DDBJ whole genome shotgun (WGS) entry which is preliminary data.</text>
</comment>
<evidence type="ECO:0000313" key="2">
    <source>
        <dbReference type="EMBL" id="PNF18944.1"/>
    </source>
</evidence>
<dbReference type="OrthoDB" id="329835at2759"/>
<dbReference type="InterPro" id="IPR050091">
    <property type="entry name" value="PKS_NRPS_Biosynth_Enz"/>
</dbReference>
<name>A0A2J7PRI7_9NEOP</name>
<dbReference type="InterPro" id="IPR014043">
    <property type="entry name" value="Acyl_transferase_dom"/>
</dbReference>
<dbReference type="InterPro" id="IPR016035">
    <property type="entry name" value="Acyl_Trfase/lysoPLipase"/>
</dbReference>
<dbReference type="UniPathway" id="UPA00094"/>
<organism evidence="2 3">
    <name type="scientific">Cryptotermes secundus</name>
    <dbReference type="NCBI Taxonomy" id="105785"/>
    <lineage>
        <taxon>Eukaryota</taxon>
        <taxon>Metazoa</taxon>
        <taxon>Ecdysozoa</taxon>
        <taxon>Arthropoda</taxon>
        <taxon>Hexapoda</taxon>
        <taxon>Insecta</taxon>
        <taxon>Pterygota</taxon>
        <taxon>Neoptera</taxon>
        <taxon>Polyneoptera</taxon>
        <taxon>Dictyoptera</taxon>
        <taxon>Blattodea</taxon>
        <taxon>Blattoidea</taxon>
        <taxon>Termitoidae</taxon>
        <taxon>Kalotermitidae</taxon>
        <taxon>Cryptotermitinae</taxon>
        <taxon>Cryptotermes</taxon>
    </lineage>
</organism>
<dbReference type="GO" id="GO:0006633">
    <property type="term" value="P:fatty acid biosynthetic process"/>
    <property type="evidence" value="ECO:0007669"/>
    <property type="project" value="UniProtKB-UniPathway"/>
</dbReference>
<dbReference type="GO" id="GO:0004312">
    <property type="term" value="F:fatty acid synthase activity"/>
    <property type="evidence" value="ECO:0007669"/>
    <property type="project" value="TreeGrafter"/>
</dbReference>
<dbReference type="Gene3D" id="3.40.366.10">
    <property type="entry name" value="Malonyl-Coenzyme A Acyl Carrier Protein, domain 2"/>
    <property type="match status" value="1"/>
</dbReference>
<protein>
    <recommendedName>
        <fullName evidence="1">Malonyl-CoA:ACP transacylase (MAT) domain-containing protein</fullName>
    </recommendedName>
</protein>
<feature type="domain" description="Malonyl-CoA:ACP transacylase (MAT)" evidence="1">
    <location>
        <begin position="1"/>
        <end position="132"/>
    </location>
</feature>
<evidence type="ECO:0000313" key="3">
    <source>
        <dbReference type="Proteomes" id="UP000235965"/>
    </source>
</evidence>
<dbReference type="SUPFAM" id="SSF55048">
    <property type="entry name" value="Probable ACP-binding domain of malonyl-CoA ACP transacylase"/>
    <property type="match status" value="1"/>
</dbReference>
<dbReference type="InParanoid" id="A0A2J7PRI7"/>
<dbReference type="PANTHER" id="PTHR43775:SF23">
    <property type="entry name" value="FATTY ACID SYNTHASE 3"/>
    <property type="match status" value="1"/>
</dbReference>
<reference evidence="2 3" key="1">
    <citation type="submission" date="2017-12" db="EMBL/GenBank/DDBJ databases">
        <title>Hemimetabolous genomes reveal molecular basis of termite eusociality.</title>
        <authorList>
            <person name="Harrison M.C."/>
            <person name="Jongepier E."/>
            <person name="Robertson H.M."/>
            <person name="Arning N."/>
            <person name="Bitard-Feildel T."/>
            <person name="Chao H."/>
            <person name="Childers C.P."/>
            <person name="Dinh H."/>
            <person name="Doddapaneni H."/>
            <person name="Dugan S."/>
            <person name="Gowin J."/>
            <person name="Greiner C."/>
            <person name="Han Y."/>
            <person name="Hu H."/>
            <person name="Hughes D.S.T."/>
            <person name="Huylmans A.-K."/>
            <person name="Kemena C."/>
            <person name="Kremer L.P.M."/>
            <person name="Lee S.L."/>
            <person name="Lopez-Ezquerra A."/>
            <person name="Mallet L."/>
            <person name="Monroy-Kuhn J.M."/>
            <person name="Moser A."/>
            <person name="Murali S.C."/>
            <person name="Muzny D.M."/>
            <person name="Otani S."/>
            <person name="Piulachs M.-D."/>
            <person name="Poelchau M."/>
            <person name="Qu J."/>
            <person name="Schaub F."/>
            <person name="Wada-Katsumata A."/>
            <person name="Worley K.C."/>
            <person name="Xie Q."/>
            <person name="Ylla G."/>
            <person name="Poulsen M."/>
            <person name="Gibbs R.A."/>
            <person name="Schal C."/>
            <person name="Richards S."/>
            <person name="Belles X."/>
            <person name="Korb J."/>
            <person name="Bornberg-Bauer E."/>
        </authorList>
    </citation>
    <scope>NUCLEOTIDE SEQUENCE [LARGE SCALE GENOMIC DNA]</scope>
    <source>
        <tissue evidence="2">Whole body</tissue>
    </source>
</reference>
<accession>A0A2J7PRI7</accession>
<dbReference type="EMBL" id="NEVH01021961">
    <property type="protein sequence ID" value="PNF18944.1"/>
    <property type="molecule type" value="Genomic_DNA"/>
</dbReference>
<dbReference type="InterPro" id="IPR016036">
    <property type="entry name" value="Malonyl_transacylase_ACP-bd"/>
</dbReference>
<sequence length="133" mass="14504">MRTVGIDPDGFVGLSLGELGCSYMDRCFSAEQVMLAAYYYGHAVLETELIRGSVSVVRLGAQEARELCPPDIEVACHNGPKFCTLSGPAESMKKFLKILQKEGVFAEVVNCGSIAHHSKHISSVEPLLLKYLK</sequence>
<gene>
    <name evidence="2" type="ORF">B7P43_G14907</name>
</gene>
<keyword evidence="3" id="KW-1185">Reference proteome</keyword>
<dbReference type="Pfam" id="PF00698">
    <property type="entry name" value="Acyl_transf_1"/>
    <property type="match status" value="1"/>
</dbReference>
<proteinExistence type="predicted"/>
<evidence type="ECO:0000259" key="1">
    <source>
        <dbReference type="Pfam" id="PF00698"/>
    </source>
</evidence>
<dbReference type="STRING" id="105785.A0A2J7PRI7"/>
<dbReference type="PANTHER" id="PTHR43775">
    <property type="entry name" value="FATTY ACID SYNTHASE"/>
    <property type="match status" value="1"/>
</dbReference>
<feature type="non-terminal residue" evidence="2">
    <location>
        <position position="133"/>
    </location>
</feature>